<keyword evidence="1" id="KW-0813">Transport</keyword>
<dbReference type="PANTHER" id="PTHR40942:SF4">
    <property type="entry name" value="CYTOCHROME C5"/>
    <property type="match status" value="1"/>
</dbReference>
<dbReference type="EMBL" id="PDSG01000008">
    <property type="protein sequence ID" value="PIE20398.1"/>
    <property type="molecule type" value="Genomic_DNA"/>
</dbReference>
<evidence type="ECO:0000256" key="1">
    <source>
        <dbReference type="ARBA" id="ARBA00022448"/>
    </source>
</evidence>
<evidence type="ECO:0000256" key="6">
    <source>
        <dbReference type="PROSITE-ProRule" id="PRU00433"/>
    </source>
</evidence>
<evidence type="ECO:0000256" key="3">
    <source>
        <dbReference type="ARBA" id="ARBA00022723"/>
    </source>
</evidence>
<keyword evidence="2 6" id="KW-0349">Heme</keyword>
<evidence type="ECO:0000256" key="2">
    <source>
        <dbReference type="ARBA" id="ARBA00022617"/>
    </source>
</evidence>
<feature type="chain" id="PRO_5013761494" evidence="7">
    <location>
        <begin position="24"/>
        <end position="139"/>
    </location>
</feature>
<dbReference type="InterPro" id="IPR002323">
    <property type="entry name" value="Cyt_CIE"/>
</dbReference>
<feature type="signal peptide" evidence="7">
    <location>
        <begin position="1"/>
        <end position="23"/>
    </location>
</feature>
<dbReference type="Pfam" id="PF13442">
    <property type="entry name" value="Cytochrome_CBB3"/>
    <property type="match status" value="1"/>
</dbReference>
<gene>
    <name evidence="9" type="ORF">CSA61_02365</name>
</gene>
<evidence type="ECO:0000259" key="8">
    <source>
        <dbReference type="PROSITE" id="PS51007"/>
    </source>
</evidence>
<proteinExistence type="predicted"/>
<keyword evidence="7" id="KW-0732">Signal</keyword>
<dbReference type="Gene3D" id="1.10.760.10">
    <property type="entry name" value="Cytochrome c-like domain"/>
    <property type="match status" value="1"/>
</dbReference>
<name>A0A2G6JAF6_NEPCE</name>
<evidence type="ECO:0000313" key="9">
    <source>
        <dbReference type="EMBL" id="PIE20398.1"/>
    </source>
</evidence>
<dbReference type="InterPro" id="IPR036909">
    <property type="entry name" value="Cyt_c-like_dom_sf"/>
</dbReference>
<keyword evidence="4" id="KW-0249">Electron transport</keyword>
<keyword evidence="5 6" id="KW-0408">Iron</keyword>
<reference evidence="9 10" key="1">
    <citation type="submission" date="2017-10" db="EMBL/GenBank/DDBJ databases">
        <title>Novel microbial diversity and functional potential in the marine mammal oral microbiome.</title>
        <authorList>
            <person name="Dudek N.K."/>
            <person name="Sun C.L."/>
            <person name="Burstein D."/>
            <person name="Kantor R.S."/>
            <person name="Aliaga Goltsman D.S."/>
            <person name="Bik E.M."/>
            <person name="Thomas B.C."/>
            <person name="Banfield J.F."/>
            <person name="Relman D.A."/>
        </authorList>
    </citation>
    <scope>NUCLEOTIDE SEQUENCE [LARGE SCALE GENOMIC DNA]</scope>
    <source>
        <strain evidence="9">DOLJORAL78_49_30</strain>
    </source>
</reference>
<keyword evidence="3 6" id="KW-0479">Metal-binding</keyword>
<sequence length="139" mass="13721">MKKITSALVALGLGVALSASVQATSNDEAVIERIKAVGSVCIEGDDSCGGAAAAPAAASGPRSGEDIYTANCASCHAVGVAGAPKFGTAEWTDRASKGMDALLATAISGIGAMPPKGLCNNCSDEELQSAIQHMVDSAP</sequence>
<accession>A0A2G6JAF6</accession>
<dbReference type="Proteomes" id="UP000242733">
    <property type="component" value="Unassembled WGS sequence"/>
</dbReference>
<dbReference type="AlphaFoldDB" id="A0A2G6JAF6"/>
<dbReference type="InterPro" id="IPR009056">
    <property type="entry name" value="Cyt_c-like_dom"/>
</dbReference>
<dbReference type="PANTHER" id="PTHR40942">
    <property type="match status" value="1"/>
</dbReference>
<evidence type="ECO:0000313" key="10">
    <source>
        <dbReference type="Proteomes" id="UP000242733"/>
    </source>
</evidence>
<evidence type="ECO:0000256" key="5">
    <source>
        <dbReference type="ARBA" id="ARBA00023004"/>
    </source>
</evidence>
<dbReference type="GO" id="GO:0005506">
    <property type="term" value="F:iron ion binding"/>
    <property type="evidence" value="ECO:0007669"/>
    <property type="project" value="InterPro"/>
</dbReference>
<dbReference type="GO" id="GO:0009055">
    <property type="term" value="F:electron transfer activity"/>
    <property type="evidence" value="ECO:0007669"/>
    <property type="project" value="InterPro"/>
</dbReference>
<dbReference type="GO" id="GO:0020037">
    <property type="term" value="F:heme binding"/>
    <property type="evidence" value="ECO:0007669"/>
    <property type="project" value="InterPro"/>
</dbReference>
<feature type="domain" description="Cytochrome c" evidence="8">
    <location>
        <begin position="59"/>
        <end position="138"/>
    </location>
</feature>
<evidence type="ECO:0000256" key="4">
    <source>
        <dbReference type="ARBA" id="ARBA00022982"/>
    </source>
</evidence>
<organism evidence="9 10">
    <name type="scientific">Neptuniibacter caesariensis</name>
    <dbReference type="NCBI Taxonomy" id="207954"/>
    <lineage>
        <taxon>Bacteria</taxon>
        <taxon>Pseudomonadati</taxon>
        <taxon>Pseudomonadota</taxon>
        <taxon>Gammaproteobacteria</taxon>
        <taxon>Oceanospirillales</taxon>
        <taxon>Oceanospirillaceae</taxon>
        <taxon>Neptuniibacter</taxon>
    </lineage>
</organism>
<evidence type="ECO:0000256" key="7">
    <source>
        <dbReference type="SAM" id="SignalP"/>
    </source>
</evidence>
<dbReference type="PRINTS" id="PR00607">
    <property type="entry name" value="CYTCHROMECIE"/>
</dbReference>
<dbReference type="SUPFAM" id="SSF46626">
    <property type="entry name" value="Cytochrome c"/>
    <property type="match status" value="1"/>
</dbReference>
<comment type="caution">
    <text evidence="9">The sequence shown here is derived from an EMBL/GenBank/DDBJ whole genome shotgun (WGS) entry which is preliminary data.</text>
</comment>
<dbReference type="PROSITE" id="PS51007">
    <property type="entry name" value="CYTC"/>
    <property type="match status" value="1"/>
</dbReference>
<protein>
    <submittedName>
        <fullName evidence="9">Cytochrome c5 family protein</fullName>
    </submittedName>
</protein>